<feature type="transmembrane region" description="Helical" evidence="9">
    <location>
        <begin position="459"/>
        <end position="477"/>
    </location>
</feature>
<evidence type="ECO:0000313" key="11">
    <source>
        <dbReference type="EnsemblMetazoa" id="XP_014246856.1"/>
    </source>
</evidence>
<dbReference type="PANTHER" id="PTHR48041">
    <property type="entry name" value="ABC TRANSPORTER G FAMILY MEMBER 28"/>
    <property type="match status" value="1"/>
</dbReference>
<evidence type="ECO:0000256" key="4">
    <source>
        <dbReference type="ARBA" id="ARBA00022692"/>
    </source>
</evidence>
<organism evidence="11 12">
    <name type="scientific">Cimex lectularius</name>
    <name type="common">Bed bug</name>
    <name type="synonym">Acanthia lectularia</name>
    <dbReference type="NCBI Taxonomy" id="79782"/>
    <lineage>
        <taxon>Eukaryota</taxon>
        <taxon>Metazoa</taxon>
        <taxon>Ecdysozoa</taxon>
        <taxon>Arthropoda</taxon>
        <taxon>Hexapoda</taxon>
        <taxon>Insecta</taxon>
        <taxon>Pterygota</taxon>
        <taxon>Neoptera</taxon>
        <taxon>Paraneoptera</taxon>
        <taxon>Hemiptera</taxon>
        <taxon>Heteroptera</taxon>
        <taxon>Panheteroptera</taxon>
        <taxon>Cimicomorpha</taxon>
        <taxon>Cimicidae</taxon>
        <taxon>Cimex</taxon>
    </lineage>
</organism>
<dbReference type="OMA" id="HPCVKSG"/>
<evidence type="ECO:0000313" key="12">
    <source>
        <dbReference type="Proteomes" id="UP000494040"/>
    </source>
</evidence>
<keyword evidence="12" id="KW-1185">Reference proteome</keyword>
<dbReference type="GO" id="GO:0005886">
    <property type="term" value="C:plasma membrane"/>
    <property type="evidence" value="ECO:0007669"/>
    <property type="project" value="TreeGrafter"/>
</dbReference>
<feature type="transmembrane region" description="Helical" evidence="9">
    <location>
        <begin position="524"/>
        <end position="544"/>
    </location>
</feature>
<dbReference type="Gene3D" id="3.40.50.300">
    <property type="entry name" value="P-loop containing nucleotide triphosphate hydrolases"/>
    <property type="match status" value="1"/>
</dbReference>
<keyword evidence="5" id="KW-0547">Nucleotide-binding</keyword>
<feature type="domain" description="ABC transporter" evidence="10">
    <location>
        <begin position="25"/>
        <end position="264"/>
    </location>
</feature>
<dbReference type="EnsemblMetazoa" id="XM_014391370.2">
    <property type="protein sequence ID" value="XP_014246856.1"/>
    <property type="gene ID" value="LOC106665150"/>
</dbReference>
<evidence type="ECO:0000256" key="5">
    <source>
        <dbReference type="ARBA" id="ARBA00022741"/>
    </source>
</evidence>
<feature type="transmembrane region" description="Helical" evidence="9">
    <location>
        <begin position="373"/>
        <end position="391"/>
    </location>
</feature>
<evidence type="ECO:0000256" key="6">
    <source>
        <dbReference type="ARBA" id="ARBA00022840"/>
    </source>
</evidence>
<dbReference type="GeneID" id="106665150"/>
<dbReference type="PANTHER" id="PTHR48041:SF116">
    <property type="entry name" value="PROTEIN BROWN"/>
    <property type="match status" value="1"/>
</dbReference>
<dbReference type="KEGG" id="clec:106665150"/>
<evidence type="ECO:0000256" key="9">
    <source>
        <dbReference type="SAM" id="Phobius"/>
    </source>
</evidence>
<accession>A0A8I6TFM1</accession>
<keyword evidence="8 9" id="KW-0472">Membrane</keyword>
<dbReference type="PROSITE" id="PS50893">
    <property type="entry name" value="ABC_TRANSPORTER_2"/>
    <property type="match status" value="1"/>
</dbReference>
<dbReference type="InterPro" id="IPR043926">
    <property type="entry name" value="ABCG_dom"/>
</dbReference>
<feature type="transmembrane region" description="Helical" evidence="9">
    <location>
        <begin position="483"/>
        <end position="503"/>
    </location>
</feature>
<dbReference type="Pfam" id="PF00005">
    <property type="entry name" value="ABC_tran"/>
    <property type="match status" value="1"/>
</dbReference>
<dbReference type="GO" id="GO:0005524">
    <property type="term" value="F:ATP binding"/>
    <property type="evidence" value="ECO:0007669"/>
    <property type="project" value="UniProtKB-KW"/>
</dbReference>
<keyword evidence="6" id="KW-0067">ATP-binding</keyword>
<dbReference type="OrthoDB" id="66620at2759"/>
<evidence type="ECO:0000256" key="1">
    <source>
        <dbReference type="ARBA" id="ARBA00004141"/>
    </source>
</evidence>
<evidence type="ECO:0000256" key="7">
    <source>
        <dbReference type="ARBA" id="ARBA00022989"/>
    </source>
</evidence>
<dbReference type="InterPro" id="IPR003439">
    <property type="entry name" value="ABC_transporter-like_ATP-bd"/>
</dbReference>
<evidence type="ECO:0000256" key="2">
    <source>
        <dbReference type="ARBA" id="ARBA00005814"/>
    </source>
</evidence>
<dbReference type="GO" id="GO:0016887">
    <property type="term" value="F:ATP hydrolysis activity"/>
    <property type="evidence" value="ECO:0007669"/>
    <property type="project" value="InterPro"/>
</dbReference>
<sequence>MGKDANENKQKKGLTLSWHNLSVWVEKKDEDKSNWFKVRYYDCKILRKVSGIAKPGELMSIMGPSGAGKTTLLATISQRLIGGVKGKILVNGKKIDKELMLKISGFVAQHDLATEILTVYEHLQFMARLKLHRHLTNEERTLRILSMISEMGLVDIKYSRLSNISGGEKKRVSMAVQLLTDPSILFCDEPTTGLDSFSAFSIVEQLRRIAATGKAIICTIHQPASGMFEMFDHIYFLVAGGRVSLDCNVTEAAEYLRNVGIVCPPSYNFAEFLVSKLAIGDDAESQIRVNKLCRYYRESKDYENLLKNLEIEQSYGREIMITETPVKFTDSICKPSSDFGKYLAMKRPKHSTQLSWLLWRASLELIRKPQQHILRFALYLLMALVISTPYTEINVDQEGIQNIQGFLYLVIVETTFTFTYSVVHTFPAELAVMMREVGNGIYSPGPYYISKLIMLLPRAVIEPAFFSIITFCIPGLFGGLMGFFLFCIPVIMCSIAATSYGCLISSVFDNIEKGSMFSVPYEQVALLFCGIYLSLSDVPFHFAWVKYVSIFYYGIEALSILQWSFIFNIPCSSTPDRPCINSGNGVLEHFGYSKSNFTMDMLGLLSIYCCCHVVGFIFIWKKCKRNTSY</sequence>
<dbReference type="SUPFAM" id="SSF52540">
    <property type="entry name" value="P-loop containing nucleoside triphosphate hydrolases"/>
    <property type="match status" value="1"/>
</dbReference>
<proteinExistence type="inferred from homology"/>
<reference evidence="11" key="1">
    <citation type="submission" date="2022-01" db="UniProtKB">
        <authorList>
            <consortium name="EnsemblMetazoa"/>
        </authorList>
    </citation>
    <scope>IDENTIFICATION</scope>
</reference>
<protein>
    <recommendedName>
        <fullName evidence="10">ABC transporter domain-containing protein</fullName>
    </recommendedName>
</protein>
<name>A0A8I6TFM1_CIMLE</name>
<evidence type="ECO:0000256" key="3">
    <source>
        <dbReference type="ARBA" id="ARBA00022448"/>
    </source>
</evidence>
<dbReference type="EnsemblMetazoa" id="XM_024228013.1">
    <property type="protein sequence ID" value="XP_024083781.1"/>
    <property type="gene ID" value="LOC106665150"/>
</dbReference>
<dbReference type="Proteomes" id="UP000494040">
    <property type="component" value="Unassembled WGS sequence"/>
</dbReference>
<keyword evidence="7 9" id="KW-1133">Transmembrane helix</keyword>
<dbReference type="InterPro" id="IPR050352">
    <property type="entry name" value="ABCG_transporters"/>
</dbReference>
<dbReference type="RefSeq" id="XP_024083781.1">
    <property type="nucleotide sequence ID" value="XM_024228013.1"/>
</dbReference>
<dbReference type="InterPro" id="IPR003593">
    <property type="entry name" value="AAA+_ATPase"/>
</dbReference>
<feature type="transmembrane region" description="Helical" evidence="9">
    <location>
        <begin position="601"/>
        <end position="620"/>
    </location>
</feature>
<feature type="transmembrane region" description="Helical" evidence="9">
    <location>
        <begin position="403"/>
        <end position="426"/>
    </location>
</feature>
<evidence type="ECO:0000259" key="10">
    <source>
        <dbReference type="PROSITE" id="PS50893"/>
    </source>
</evidence>
<keyword evidence="3" id="KW-0813">Transport</keyword>
<dbReference type="InterPro" id="IPR017871">
    <property type="entry name" value="ABC_transporter-like_CS"/>
</dbReference>
<dbReference type="InterPro" id="IPR027417">
    <property type="entry name" value="P-loop_NTPase"/>
</dbReference>
<dbReference type="InterPro" id="IPR013525">
    <property type="entry name" value="ABC2_TM"/>
</dbReference>
<comment type="subcellular location">
    <subcellularLocation>
        <location evidence="1">Membrane</location>
        <topology evidence="1">Multi-pass membrane protein</topology>
    </subcellularLocation>
</comment>
<dbReference type="AlphaFoldDB" id="A0A8I6TFM1"/>
<dbReference type="GO" id="GO:0140359">
    <property type="term" value="F:ABC-type transporter activity"/>
    <property type="evidence" value="ECO:0007669"/>
    <property type="project" value="InterPro"/>
</dbReference>
<dbReference type="Pfam" id="PF01061">
    <property type="entry name" value="ABC2_membrane"/>
    <property type="match status" value="1"/>
</dbReference>
<dbReference type="RefSeq" id="XP_014246856.1">
    <property type="nucleotide sequence ID" value="XM_014391370.2"/>
</dbReference>
<keyword evidence="4 9" id="KW-0812">Transmembrane</keyword>
<dbReference type="SMART" id="SM00382">
    <property type="entry name" value="AAA"/>
    <property type="match status" value="1"/>
</dbReference>
<evidence type="ECO:0000256" key="8">
    <source>
        <dbReference type="ARBA" id="ARBA00023136"/>
    </source>
</evidence>
<dbReference type="PROSITE" id="PS00211">
    <property type="entry name" value="ABC_TRANSPORTER_1"/>
    <property type="match status" value="1"/>
</dbReference>
<dbReference type="Pfam" id="PF19055">
    <property type="entry name" value="ABC2_membrane_7"/>
    <property type="match status" value="1"/>
</dbReference>
<comment type="similarity">
    <text evidence="2">Belongs to the ABC transporter superfamily. ABCG family. Eye pigment precursor importer (TC 3.A.1.204) subfamily.</text>
</comment>